<feature type="region of interest" description="Disordered" evidence="5">
    <location>
        <begin position="370"/>
        <end position="390"/>
    </location>
</feature>
<evidence type="ECO:0000256" key="6">
    <source>
        <dbReference type="SAM" id="Phobius"/>
    </source>
</evidence>
<dbReference type="SUPFAM" id="SSF103481">
    <property type="entry name" value="Multidrug resistance efflux transporter EmrE"/>
    <property type="match status" value="1"/>
</dbReference>
<comment type="subcellular location">
    <subcellularLocation>
        <location evidence="1">Membrane</location>
        <topology evidence="1">Multi-pass membrane protein</topology>
    </subcellularLocation>
</comment>
<feature type="transmembrane region" description="Helical" evidence="6">
    <location>
        <begin position="399"/>
        <end position="422"/>
    </location>
</feature>
<organism evidence="7 8">
    <name type="scientific">Physocladia obscura</name>
    <dbReference type="NCBI Taxonomy" id="109957"/>
    <lineage>
        <taxon>Eukaryota</taxon>
        <taxon>Fungi</taxon>
        <taxon>Fungi incertae sedis</taxon>
        <taxon>Chytridiomycota</taxon>
        <taxon>Chytridiomycota incertae sedis</taxon>
        <taxon>Chytridiomycetes</taxon>
        <taxon>Chytridiales</taxon>
        <taxon>Chytriomycetaceae</taxon>
        <taxon>Physocladia</taxon>
    </lineage>
</organism>
<dbReference type="InterPro" id="IPR008521">
    <property type="entry name" value="Mg_trans_NIPA"/>
</dbReference>
<keyword evidence="2 6" id="KW-0812">Transmembrane</keyword>
<feature type="transmembrane region" description="Helical" evidence="6">
    <location>
        <begin position="63"/>
        <end position="90"/>
    </location>
</feature>
<keyword evidence="3 6" id="KW-1133">Transmembrane helix</keyword>
<name>A0AAD5T9F4_9FUNG</name>
<feature type="transmembrane region" description="Helical" evidence="6">
    <location>
        <begin position="634"/>
        <end position="658"/>
    </location>
</feature>
<feature type="compositionally biased region" description="Gly residues" evidence="5">
    <location>
        <begin position="820"/>
        <end position="829"/>
    </location>
</feature>
<feature type="region of interest" description="Disordered" evidence="5">
    <location>
        <begin position="709"/>
        <end position="762"/>
    </location>
</feature>
<feature type="transmembrane region" description="Helical" evidence="6">
    <location>
        <begin position="32"/>
        <end position="51"/>
    </location>
</feature>
<evidence type="ECO:0000256" key="4">
    <source>
        <dbReference type="ARBA" id="ARBA00023136"/>
    </source>
</evidence>
<evidence type="ECO:0008006" key="9">
    <source>
        <dbReference type="Google" id="ProtNLM"/>
    </source>
</evidence>
<sequence>MRTMRGMFHVFEEFAKDVYDTRYFHVDTRRRFLLRLLQTFIPIGLWVILVLEANDLVIYTAPYLAPLFGTTWALSIIGGPIVAIALYSIYKVPLDEPIPTPMLLAIEFSVILTSVMTVLFLASFALDIYAYLKGSRWDALDFTDRTRAETMANLRRVDTYGVKGGIGIQQGEFARSRAGSQIRASRSATVGATSERYGGNAAGRSLAKSQSFGSLVNLTAASEKNISQGPFSKNTILAGISGGGGGIKKSGSNLALNSSTYYDRENTKNVSRNNSFSMKGPGSCVGKVDAEYLNGSGGGGLNSALKDFSSRSACPSVTGKGSAPVSRTGSVSSLFKKSGKFHFEIEGGSKCATHSFCFKGNSFLEFKDKPTSKLESQKHSQKQTAKAKNSAMATTSDSALFRILGVSLALASATFVGASFIIKKKGLLNSNALNNHKPGNGHAYLRNAMWWTGMMLIGELCNVAAYAFQPAIIVTPLGAISVVISAVMSDIFLKEKLNLSGKIGCAQCVLGATLLVVNSPPGSATGSLMSFWVKVWDWAFMSYLVVNILGLGYLILYAAPKWGEKSPLVYIGICSVLGSFVVVVLQVVGSAVVYSVENPSDSQVKDWTFYLLVAFVCCCGVTQINYLNKALNIFSTAIVTPIYFVCFTTATLICSAVLFRDFSFTSPVQLISALVGFLVIVGGVALLFAYNTKLAAAAAAASSSGASSQSHLRKKTNDSDVDSAATPHTESDSGSPNTHAQLSFLPPGQQSLPGMTHQQPDSFTLNRLRNPVLAAGNTHKGDLPTFSRTSLSLKFGSAGRGYQTYHGEDREPNLLQDAGPAGGWGKEEA</sequence>
<feature type="compositionally biased region" description="Polar residues" evidence="5">
    <location>
        <begin position="748"/>
        <end position="762"/>
    </location>
</feature>
<feature type="transmembrane region" description="Helical" evidence="6">
    <location>
        <begin position="607"/>
        <end position="627"/>
    </location>
</feature>
<evidence type="ECO:0000256" key="1">
    <source>
        <dbReference type="ARBA" id="ARBA00004141"/>
    </source>
</evidence>
<feature type="transmembrane region" description="Helical" evidence="6">
    <location>
        <begin position="568"/>
        <end position="595"/>
    </location>
</feature>
<evidence type="ECO:0000313" key="8">
    <source>
        <dbReference type="Proteomes" id="UP001211907"/>
    </source>
</evidence>
<dbReference type="GO" id="GO:0016020">
    <property type="term" value="C:membrane"/>
    <property type="evidence" value="ECO:0007669"/>
    <property type="project" value="UniProtKB-SubCell"/>
</dbReference>
<evidence type="ECO:0000256" key="5">
    <source>
        <dbReference type="SAM" id="MobiDB-lite"/>
    </source>
</evidence>
<feature type="compositionally biased region" description="Polar residues" evidence="5">
    <location>
        <begin position="726"/>
        <end position="741"/>
    </location>
</feature>
<feature type="transmembrane region" description="Helical" evidence="6">
    <location>
        <begin position="102"/>
        <end position="126"/>
    </location>
</feature>
<feature type="region of interest" description="Disordered" evidence="5">
    <location>
        <begin position="798"/>
        <end position="829"/>
    </location>
</feature>
<dbReference type="GO" id="GO:0015095">
    <property type="term" value="F:magnesium ion transmembrane transporter activity"/>
    <property type="evidence" value="ECO:0007669"/>
    <property type="project" value="InterPro"/>
</dbReference>
<dbReference type="PANTHER" id="PTHR12570:SF92">
    <property type="entry name" value="SPICHTHYIN, ISOFORM B"/>
    <property type="match status" value="1"/>
</dbReference>
<reference evidence="7" key="1">
    <citation type="submission" date="2020-05" db="EMBL/GenBank/DDBJ databases">
        <title>Phylogenomic resolution of chytrid fungi.</title>
        <authorList>
            <person name="Stajich J.E."/>
            <person name="Amses K."/>
            <person name="Simmons R."/>
            <person name="Seto K."/>
            <person name="Myers J."/>
            <person name="Bonds A."/>
            <person name="Quandt C.A."/>
            <person name="Barry K."/>
            <person name="Liu P."/>
            <person name="Grigoriev I."/>
            <person name="Longcore J.E."/>
            <person name="James T.Y."/>
        </authorList>
    </citation>
    <scope>NUCLEOTIDE SEQUENCE</scope>
    <source>
        <strain evidence="7">JEL0513</strain>
    </source>
</reference>
<evidence type="ECO:0000256" key="3">
    <source>
        <dbReference type="ARBA" id="ARBA00022989"/>
    </source>
</evidence>
<keyword evidence="8" id="KW-1185">Reference proteome</keyword>
<proteinExistence type="predicted"/>
<evidence type="ECO:0000313" key="7">
    <source>
        <dbReference type="EMBL" id="KAJ3137432.1"/>
    </source>
</evidence>
<gene>
    <name evidence="7" type="ORF">HK100_000645</name>
</gene>
<feature type="transmembrane region" description="Helical" evidence="6">
    <location>
        <begin position="670"/>
        <end position="690"/>
    </location>
</feature>
<dbReference type="EMBL" id="JADGJH010000113">
    <property type="protein sequence ID" value="KAJ3137432.1"/>
    <property type="molecule type" value="Genomic_DNA"/>
</dbReference>
<dbReference type="InterPro" id="IPR037185">
    <property type="entry name" value="EmrE-like"/>
</dbReference>
<feature type="transmembrane region" description="Helical" evidence="6">
    <location>
        <begin position="471"/>
        <end position="492"/>
    </location>
</feature>
<dbReference type="Pfam" id="PF05653">
    <property type="entry name" value="Mg_trans_NIPA"/>
    <property type="match status" value="1"/>
</dbReference>
<feature type="transmembrane region" description="Helical" evidence="6">
    <location>
        <begin position="538"/>
        <end position="556"/>
    </location>
</feature>
<evidence type="ECO:0000256" key="2">
    <source>
        <dbReference type="ARBA" id="ARBA00022692"/>
    </source>
</evidence>
<accession>A0AAD5T9F4</accession>
<keyword evidence="4 6" id="KW-0472">Membrane</keyword>
<protein>
    <recommendedName>
        <fullName evidence="9">Magnesium transporter</fullName>
    </recommendedName>
</protein>
<dbReference type="AlphaFoldDB" id="A0AAD5T9F4"/>
<comment type="caution">
    <text evidence="7">The sequence shown here is derived from an EMBL/GenBank/DDBJ whole genome shotgun (WGS) entry which is preliminary data.</text>
</comment>
<dbReference type="PANTHER" id="PTHR12570">
    <property type="match status" value="1"/>
</dbReference>
<dbReference type="Proteomes" id="UP001211907">
    <property type="component" value="Unassembled WGS sequence"/>
</dbReference>